<protein>
    <submittedName>
        <fullName evidence="2">Uncharacterized protein</fullName>
    </submittedName>
</protein>
<feature type="transmembrane region" description="Helical" evidence="1">
    <location>
        <begin position="53"/>
        <end position="76"/>
    </location>
</feature>
<dbReference type="AlphaFoldDB" id="A0A4V2EXF3"/>
<feature type="transmembrane region" description="Helical" evidence="1">
    <location>
        <begin position="136"/>
        <end position="154"/>
    </location>
</feature>
<comment type="caution">
    <text evidence="2">The sequence shown here is derived from an EMBL/GenBank/DDBJ whole genome shotgun (WGS) entry which is preliminary data.</text>
</comment>
<proteinExistence type="predicted"/>
<gene>
    <name evidence="2" type="ORF">EV141_0510</name>
</gene>
<keyword evidence="3" id="KW-1185">Reference proteome</keyword>
<reference evidence="2 3" key="1">
    <citation type="journal article" date="2015" name="Stand. Genomic Sci.">
        <title>Genomic Encyclopedia of Bacterial and Archaeal Type Strains, Phase III: the genomes of soil and plant-associated and newly described type strains.</title>
        <authorList>
            <person name="Whitman W.B."/>
            <person name="Woyke T."/>
            <person name="Klenk H.P."/>
            <person name="Zhou Y."/>
            <person name="Lilburn T.G."/>
            <person name="Beck B.J."/>
            <person name="De Vos P."/>
            <person name="Vandamme P."/>
            <person name="Eisen J.A."/>
            <person name="Garrity G."/>
            <person name="Hugenholtz P."/>
            <person name="Kyrpides N.C."/>
        </authorList>
    </citation>
    <scope>NUCLEOTIDE SEQUENCE [LARGE SCALE GENOMIC DNA]</scope>
    <source>
        <strain evidence="2 3">CV2</strain>
    </source>
</reference>
<evidence type="ECO:0000256" key="1">
    <source>
        <dbReference type="SAM" id="Phobius"/>
    </source>
</evidence>
<evidence type="ECO:0000313" key="3">
    <source>
        <dbReference type="Proteomes" id="UP000293519"/>
    </source>
</evidence>
<name>A0A4V2EXF3_9MICO</name>
<feature type="transmembrane region" description="Helical" evidence="1">
    <location>
        <begin position="96"/>
        <end position="124"/>
    </location>
</feature>
<accession>A0A4V2EXF3</accession>
<evidence type="ECO:0000313" key="2">
    <source>
        <dbReference type="EMBL" id="RZS59290.1"/>
    </source>
</evidence>
<sequence>MRVTRSQGPITALPRSAQNGHDERVCLGYCVTVQTDEASTMTREVRRPVTRSATLTLSIFVLGSALFATVVGIATASLQAIPLATSATVSSGGEALAITLAHAMSLILCLWPLTTVGAATGAWVALRPDTPGQTGVLAVAIGAVVGALAATQLMPPADALSHVLAAWAVLAPAAAVLLAIAPWPGAVVHDLPLGD</sequence>
<organism evidence="2 3">
    <name type="scientific">Microcella putealis</name>
    <dbReference type="NCBI Taxonomy" id="337005"/>
    <lineage>
        <taxon>Bacteria</taxon>
        <taxon>Bacillati</taxon>
        <taxon>Actinomycetota</taxon>
        <taxon>Actinomycetes</taxon>
        <taxon>Micrococcales</taxon>
        <taxon>Microbacteriaceae</taxon>
        <taxon>Microcella</taxon>
    </lineage>
</organism>
<keyword evidence="1" id="KW-0812">Transmembrane</keyword>
<feature type="transmembrane region" description="Helical" evidence="1">
    <location>
        <begin position="160"/>
        <end position="181"/>
    </location>
</feature>
<keyword evidence="1" id="KW-0472">Membrane</keyword>
<dbReference type="EMBL" id="SGWW01000001">
    <property type="protein sequence ID" value="RZS59290.1"/>
    <property type="molecule type" value="Genomic_DNA"/>
</dbReference>
<keyword evidence="1" id="KW-1133">Transmembrane helix</keyword>
<dbReference type="Proteomes" id="UP000293519">
    <property type="component" value="Unassembled WGS sequence"/>
</dbReference>